<dbReference type="PANTHER" id="PTHR10285">
    <property type="entry name" value="URIDINE KINASE"/>
    <property type="match status" value="1"/>
</dbReference>
<protein>
    <recommendedName>
        <fullName evidence="1">Phosphoribulokinase/uridine kinase domain-containing protein</fullName>
    </recommendedName>
</protein>
<gene>
    <name evidence="2" type="ORF">HF325_006603</name>
</gene>
<comment type="caution">
    <text evidence="2">The sequence shown here is derived from an EMBL/GenBank/DDBJ whole genome shotgun (WGS) entry which is preliminary data.</text>
</comment>
<dbReference type="InterPro" id="IPR027417">
    <property type="entry name" value="P-loop_NTPase"/>
</dbReference>
<dbReference type="GO" id="GO:0005524">
    <property type="term" value="F:ATP binding"/>
    <property type="evidence" value="ECO:0007669"/>
    <property type="project" value="InterPro"/>
</dbReference>
<dbReference type="Proteomes" id="UP000649328">
    <property type="component" value="Unassembled WGS sequence"/>
</dbReference>
<dbReference type="OrthoDB" id="347435at2759"/>
<sequence length="283" mass="32171">MTLRLAAEFVDQQLAAWTQPRPLVVGISGPQGSGKSYLADHLLQHLAEKYPKLNCVGILIDDFYLTHSEQQKVSVEAQDSGNFVLVGRGLPGTHDLPLASRTMHDLIAGKPTKVPRYDKSAFCGEGDRFPEEDWQVVASPVNVIVFEGWFNGYRAINPAIFPAAYFLNDPSGVVQRSSMHHLESINAKLADYEELWNLFDYSIILHTQELDYVYRWRLQQEAALIAKHGLGMSESAVLDFVRRYMPMYHLYYWRMCQTGVLKKGTNLYLLIDFNRSVVSKNII</sequence>
<evidence type="ECO:0000259" key="1">
    <source>
        <dbReference type="Pfam" id="PF00485"/>
    </source>
</evidence>
<accession>A0A8H7GM45</accession>
<keyword evidence="3" id="KW-1185">Reference proteome</keyword>
<dbReference type="InterPro" id="IPR006083">
    <property type="entry name" value="PRK/URK"/>
</dbReference>
<feature type="domain" description="Phosphoribulokinase/uridine kinase" evidence="1">
    <location>
        <begin position="24"/>
        <end position="153"/>
    </location>
</feature>
<reference evidence="2" key="1">
    <citation type="submission" date="2020-10" db="EMBL/GenBank/DDBJ databases">
        <title>The Whole-Genome Sequence of Metschnikowia persimmonesis, a Novel Endophytic Yeast Species Isolated from Medicinal Plant Diospyros kaki Thumb.</title>
        <authorList>
            <person name="Rahmat E."/>
            <person name="Kang Y."/>
        </authorList>
    </citation>
    <scope>NUCLEOTIDE SEQUENCE</scope>
    <source>
        <strain evidence="2">KIOM G15050</strain>
    </source>
</reference>
<evidence type="ECO:0000313" key="3">
    <source>
        <dbReference type="Proteomes" id="UP000649328"/>
    </source>
</evidence>
<dbReference type="GO" id="GO:0016301">
    <property type="term" value="F:kinase activity"/>
    <property type="evidence" value="ECO:0007669"/>
    <property type="project" value="InterPro"/>
</dbReference>
<dbReference type="SUPFAM" id="SSF52540">
    <property type="entry name" value="P-loop containing nucleoside triphosphate hydrolases"/>
    <property type="match status" value="1"/>
</dbReference>
<dbReference type="Pfam" id="PF00485">
    <property type="entry name" value="PRK"/>
    <property type="match status" value="1"/>
</dbReference>
<evidence type="ECO:0000313" key="2">
    <source>
        <dbReference type="EMBL" id="KAF7999071.1"/>
    </source>
</evidence>
<dbReference type="Gene3D" id="3.40.50.300">
    <property type="entry name" value="P-loop containing nucleotide triphosphate hydrolases"/>
    <property type="match status" value="1"/>
</dbReference>
<proteinExistence type="predicted"/>
<dbReference type="AlphaFoldDB" id="A0A8H7GM45"/>
<organism evidence="2 3">
    <name type="scientific">Metschnikowia pulcherrima</name>
    <dbReference type="NCBI Taxonomy" id="27326"/>
    <lineage>
        <taxon>Eukaryota</taxon>
        <taxon>Fungi</taxon>
        <taxon>Dikarya</taxon>
        <taxon>Ascomycota</taxon>
        <taxon>Saccharomycotina</taxon>
        <taxon>Pichiomycetes</taxon>
        <taxon>Metschnikowiaceae</taxon>
        <taxon>Metschnikowia</taxon>
    </lineage>
</organism>
<dbReference type="EMBL" id="JACBPP010000010">
    <property type="protein sequence ID" value="KAF7999071.1"/>
    <property type="molecule type" value="Genomic_DNA"/>
</dbReference>
<name>A0A8H7GM45_9ASCO</name>